<dbReference type="GO" id="GO:0003700">
    <property type="term" value="F:DNA-binding transcription factor activity"/>
    <property type="evidence" value="ECO:0007669"/>
    <property type="project" value="InterPro"/>
</dbReference>
<dbReference type="GO" id="GO:0003677">
    <property type="term" value="F:DNA binding"/>
    <property type="evidence" value="ECO:0007669"/>
    <property type="project" value="UniProtKB-KW"/>
</dbReference>
<dbReference type="InterPro" id="IPR046348">
    <property type="entry name" value="SIS_dom_sf"/>
</dbReference>
<dbReference type="PANTHER" id="PTHR30514:SF1">
    <property type="entry name" value="HTH-TYPE TRANSCRIPTIONAL REGULATOR HEXR-RELATED"/>
    <property type="match status" value="1"/>
</dbReference>
<evidence type="ECO:0000313" key="6">
    <source>
        <dbReference type="EMBL" id="EGX67518.1"/>
    </source>
</evidence>
<dbReference type="AlphaFoldDB" id="G1WGR7"/>
<evidence type="ECO:0000256" key="2">
    <source>
        <dbReference type="ARBA" id="ARBA00023125"/>
    </source>
</evidence>
<dbReference type="InterPro" id="IPR047640">
    <property type="entry name" value="RpiR-like"/>
</dbReference>
<dbReference type="EMBL" id="ADLS01000006">
    <property type="protein sequence ID" value="EGX67518.1"/>
    <property type="molecule type" value="Genomic_DNA"/>
</dbReference>
<dbReference type="GeneID" id="62758300"/>
<comment type="caution">
    <text evidence="6">The sequence shown here is derived from an EMBL/GenBank/DDBJ whole genome shotgun (WGS) entry which is preliminary data.</text>
</comment>
<dbReference type="InterPro" id="IPR001347">
    <property type="entry name" value="SIS_dom"/>
</dbReference>
<sequence>MKIDELVRDHYVDLGEIDRDIWHYISIHRFEAANSTLVDLAAKCNASKSAVLRFTQRLGFRGFSEFKYALKAEVEADARGMVDAAVLDRYTSIVSKCLKDFLTRDFTSVFRLIEQSSKVFLYGTGTLQRAVAQEMRRVFLAGDEYFYVVEGVDETAALTGALTQDDLLFVFSLKGQSDNATTLARNLKARNVPFIAVTSYLDNDIAHLADASILVGTESLPIGGGRTYDVLDAYFLLVSILFLRYSEYKRAHR</sequence>
<evidence type="ECO:0008006" key="8">
    <source>
        <dbReference type="Google" id="ProtNLM"/>
    </source>
</evidence>
<dbReference type="Gene3D" id="3.40.50.10490">
    <property type="entry name" value="Glucose-6-phosphate isomerase like protein, domain 1"/>
    <property type="match status" value="1"/>
</dbReference>
<dbReference type="OrthoDB" id="3574600at2"/>
<evidence type="ECO:0000313" key="7">
    <source>
        <dbReference type="Proteomes" id="UP000004830"/>
    </source>
</evidence>
<dbReference type="HOGENOM" id="CLU_055769_4_3_11"/>
<keyword evidence="1" id="KW-0805">Transcription regulation</keyword>
<dbReference type="InterPro" id="IPR000281">
    <property type="entry name" value="HTH_RpiR"/>
</dbReference>
<dbReference type="CDD" id="cd05013">
    <property type="entry name" value="SIS_RpiR"/>
    <property type="match status" value="1"/>
</dbReference>
<dbReference type="Gene3D" id="1.10.10.10">
    <property type="entry name" value="Winged helix-like DNA-binding domain superfamily/Winged helix DNA-binding domain"/>
    <property type="match status" value="1"/>
</dbReference>
<evidence type="ECO:0000259" key="4">
    <source>
        <dbReference type="PROSITE" id="PS51071"/>
    </source>
</evidence>
<keyword evidence="3" id="KW-0804">Transcription</keyword>
<feature type="domain" description="HTH rpiR-type" evidence="4">
    <location>
        <begin position="1"/>
        <end position="77"/>
    </location>
</feature>
<dbReference type="GO" id="GO:0097367">
    <property type="term" value="F:carbohydrate derivative binding"/>
    <property type="evidence" value="ECO:0007669"/>
    <property type="project" value="InterPro"/>
</dbReference>
<dbReference type="RefSeq" id="WP_009140566.1">
    <property type="nucleotide sequence ID" value="NZ_JH126467.1"/>
</dbReference>
<dbReference type="PROSITE" id="PS51071">
    <property type="entry name" value="HTH_RPIR"/>
    <property type="match status" value="1"/>
</dbReference>
<dbReference type="PANTHER" id="PTHR30514">
    <property type="entry name" value="GLUCOKINASE"/>
    <property type="match status" value="1"/>
</dbReference>
<dbReference type="PROSITE" id="PS51464">
    <property type="entry name" value="SIS"/>
    <property type="match status" value="1"/>
</dbReference>
<dbReference type="GO" id="GO:1901135">
    <property type="term" value="P:carbohydrate derivative metabolic process"/>
    <property type="evidence" value="ECO:0007669"/>
    <property type="project" value="InterPro"/>
</dbReference>
<keyword evidence="7" id="KW-1185">Reference proteome</keyword>
<dbReference type="Pfam" id="PF01418">
    <property type="entry name" value="HTH_6"/>
    <property type="match status" value="1"/>
</dbReference>
<keyword evidence="2" id="KW-0238">DNA-binding</keyword>
<gene>
    <name evidence="6" type="ORF">HMPREF9452_00530</name>
</gene>
<protein>
    <recommendedName>
        <fullName evidence="8">HTH rpiR-type domain-containing protein</fullName>
    </recommendedName>
</protein>
<dbReference type="InterPro" id="IPR035472">
    <property type="entry name" value="RpiR-like_SIS"/>
</dbReference>
<feature type="domain" description="SIS" evidence="5">
    <location>
        <begin position="109"/>
        <end position="253"/>
    </location>
</feature>
<accession>G1WGR7</accession>
<name>G1WGR7_9ACTN</name>
<dbReference type="SUPFAM" id="SSF53697">
    <property type="entry name" value="SIS domain"/>
    <property type="match status" value="1"/>
</dbReference>
<dbReference type="STRING" id="742742.HMPREF9452_00530"/>
<organism evidence="6 7">
    <name type="scientific">Collinsella tanakaei YIT 12063</name>
    <dbReference type="NCBI Taxonomy" id="742742"/>
    <lineage>
        <taxon>Bacteria</taxon>
        <taxon>Bacillati</taxon>
        <taxon>Actinomycetota</taxon>
        <taxon>Coriobacteriia</taxon>
        <taxon>Coriobacteriales</taxon>
        <taxon>Coriobacteriaceae</taxon>
        <taxon>Collinsella</taxon>
    </lineage>
</organism>
<dbReference type="InterPro" id="IPR036388">
    <property type="entry name" value="WH-like_DNA-bd_sf"/>
</dbReference>
<proteinExistence type="predicted"/>
<dbReference type="Pfam" id="PF01380">
    <property type="entry name" value="SIS"/>
    <property type="match status" value="1"/>
</dbReference>
<dbReference type="eggNOG" id="COG1737">
    <property type="taxonomic scope" value="Bacteria"/>
</dbReference>
<evidence type="ECO:0000256" key="3">
    <source>
        <dbReference type="ARBA" id="ARBA00023163"/>
    </source>
</evidence>
<reference evidence="6 7" key="1">
    <citation type="submission" date="2011-06" db="EMBL/GenBank/DDBJ databases">
        <title>The Genome Sequence of Collinsella tanakaei YIT 12063.</title>
        <authorList>
            <consortium name="The Broad Institute Genome Sequencing Platform"/>
            <person name="Earl A."/>
            <person name="Ward D."/>
            <person name="Feldgarden M."/>
            <person name="Gevers D."/>
            <person name="Morotomi M."/>
            <person name="Young S.K."/>
            <person name="Zeng Q."/>
            <person name="Gargeya S."/>
            <person name="Fitzgerald M."/>
            <person name="Haas B."/>
            <person name="Abouelleil A."/>
            <person name="Alvarado L."/>
            <person name="Arachchi H.M."/>
            <person name="Berlin A."/>
            <person name="Brown A."/>
            <person name="Chapman S.B."/>
            <person name="Chen Z."/>
            <person name="Dunbar C."/>
            <person name="Freedman E."/>
            <person name="Gearin G."/>
            <person name="Gellesch M."/>
            <person name="Goldberg J."/>
            <person name="Griggs A."/>
            <person name="Gujja S."/>
            <person name="Heiman D."/>
            <person name="Howarth C."/>
            <person name="Larson L."/>
            <person name="Lui A."/>
            <person name="MacDonald P.J.P."/>
            <person name="Mehta T."/>
            <person name="Montmayeur A."/>
            <person name="Murphy C."/>
            <person name="Neiman D."/>
            <person name="Pearson M."/>
            <person name="Priest M."/>
            <person name="Roberts A."/>
            <person name="Saif S."/>
            <person name="Shea T."/>
            <person name="Shenoy N."/>
            <person name="Sisk P."/>
            <person name="Stolte C."/>
            <person name="Sykes S."/>
            <person name="Wortman J."/>
            <person name="Nusbaum C."/>
            <person name="Birren B."/>
        </authorList>
    </citation>
    <scope>NUCLEOTIDE SEQUENCE [LARGE SCALE GENOMIC DNA]</scope>
    <source>
        <strain evidence="6 7">YIT 12063</strain>
    </source>
</reference>
<dbReference type="Proteomes" id="UP000004830">
    <property type="component" value="Unassembled WGS sequence"/>
</dbReference>
<dbReference type="InterPro" id="IPR009057">
    <property type="entry name" value="Homeodomain-like_sf"/>
</dbReference>
<evidence type="ECO:0000259" key="5">
    <source>
        <dbReference type="PROSITE" id="PS51464"/>
    </source>
</evidence>
<evidence type="ECO:0000256" key="1">
    <source>
        <dbReference type="ARBA" id="ARBA00023015"/>
    </source>
</evidence>
<dbReference type="SUPFAM" id="SSF46689">
    <property type="entry name" value="Homeodomain-like"/>
    <property type="match status" value="1"/>
</dbReference>